<dbReference type="Gene3D" id="3.30.565.10">
    <property type="entry name" value="Histidine kinase-like ATPase, C-terminal domain"/>
    <property type="match status" value="1"/>
</dbReference>
<evidence type="ECO:0000313" key="13">
    <source>
        <dbReference type="Proteomes" id="UP000660745"/>
    </source>
</evidence>
<proteinExistence type="predicted"/>
<feature type="transmembrane region" description="Helical" evidence="9">
    <location>
        <begin position="20"/>
        <end position="40"/>
    </location>
</feature>
<protein>
    <recommendedName>
        <fullName evidence="2">histidine kinase</fullName>
        <ecNumber evidence="2">2.7.13.3</ecNumber>
    </recommendedName>
</protein>
<keyword evidence="9" id="KW-0472">Membrane</keyword>
<dbReference type="PANTHER" id="PTHR24421">
    <property type="entry name" value="NITRATE/NITRITE SENSOR PROTEIN NARX-RELATED"/>
    <property type="match status" value="1"/>
</dbReference>
<keyword evidence="8" id="KW-0902">Two-component regulatory system</keyword>
<feature type="domain" description="Signal transduction histidine kinase subgroup 3 dimerisation and phosphoacceptor" evidence="11">
    <location>
        <begin position="176"/>
        <end position="241"/>
    </location>
</feature>
<evidence type="ECO:0000256" key="2">
    <source>
        <dbReference type="ARBA" id="ARBA00012438"/>
    </source>
</evidence>
<dbReference type="PANTHER" id="PTHR24421:SF10">
    <property type="entry name" value="NITRATE_NITRITE SENSOR PROTEIN NARQ"/>
    <property type="match status" value="1"/>
</dbReference>
<comment type="caution">
    <text evidence="12">The sequence shown here is derived from an EMBL/GenBank/DDBJ whole genome shotgun (WGS) entry which is preliminary data.</text>
</comment>
<keyword evidence="13" id="KW-1185">Reference proteome</keyword>
<dbReference type="InterPro" id="IPR011712">
    <property type="entry name" value="Sig_transdc_His_kin_sub3_dim/P"/>
</dbReference>
<dbReference type="EC" id="2.7.13.3" evidence="2"/>
<evidence type="ECO:0000259" key="11">
    <source>
        <dbReference type="Pfam" id="PF07730"/>
    </source>
</evidence>
<dbReference type="AlphaFoldDB" id="A0A918E8B9"/>
<keyword evidence="9" id="KW-0812">Transmembrane</keyword>
<dbReference type="CDD" id="cd16917">
    <property type="entry name" value="HATPase_UhpB-NarQ-NarX-like"/>
    <property type="match status" value="1"/>
</dbReference>
<dbReference type="InterPro" id="IPR036890">
    <property type="entry name" value="HATPase_C_sf"/>
</dbReference>
<evidence type="ECO:0000256" key="5">
    <source>
        <dbReference type="ARBA" id="ARBA00022741"/>
    </source>
</evidence>
<dbReference type="Gene3D" id="1.20.5.1930">
    <property type="match status" value="1"/>
</dbReference>
<keyword evidence="6" id="KW-0418">Kinase</keyword>
<feature type="transmembrane region" description="Helical" evidence="9">
    <location>
        <begin position="136"/>
        <end position="154"/>
    </location>
</feature>
<dbReference type="GO" id="GO:0000155">
    <property type="term" value="F:phosphorelay sensor kinase activity"/>
    <property type="evidence" value="ECO:0007669"/>
    <property type="project" value="InterPro"/>
</dbReference>
<reference evidence="12" key="1">
    <citation type="journal article" date="2014" name="Int. J. Syst. Evol. Microbiol.">
        <title>Complete genome sequence of Corynebacterium casei LMG S-19264T (=DSM 44701T), isolated from a smear-ripened cheese.</title>
        <authorList>
            <consortium name="US DOE Joint Genome Institute (JGI-PGF)"/>
            <person name="Walter F."/>
            <person name="Albersmeier A."/>
            <person name="Kalinowski J."/>
            <person name="Ruckert C."/>
        </authorList>
    </citation>
    <scope>NUCLEOTIDE SEQUENCE</scope>
    <source>
        <strain evidence="12">CGMCC 4.7430</strain>
    </source>
</reference>
<evidence type="ECO:0000259" key="10">
    <source>
        <dbReference type="Pfam" id="PF02518"/>
    </source>
</evidence>
<dbReference type="GO" id="GO:0046983">
    <property type="term" value="F:protein dimerization activity"/>
    <property type="evidence" value="ECO:0007669"/>
    <property type="project" value="InterPro"/>
</dbReference>
<evidence type="ECO:0000256" key="1">
    <source>
        <dbReference type="ARBA" id="ARBA00000085"/>
    </source>
</evidence>
<sequence length="376" mass="39457">MRFVRPFQAAWRFLRRPRVFDASLVIVVVVPAAIGGAFAWAAEQPAVAAGTAHFALTMLPLLVRRTRPPLAAALVVALELAGLATGIVDSSNSLGSLIAFYSVGRYTQGRTTLITTVLSCAGYAIGVALIDPAPGFWVGAMFATAIPVGLGQLVRVRAELRERTQQEMADSAVRAERRRIARELHDVVAHHLSVINALVGGARATLPPGQDVTRDALAGAEQTARQALAEMRQLLDVLRADGGGAADAATGVGAARLPALVEEARTAGLPASLTVTGEPVPLPTAVDHAVYRIVQEALTNTRKHTVGSRASVLLTYDASAIEVEVVDDGAAKLPVSTGFGLTGMAERVALCGGDLWTGPRAQGGFRVHARIPLEKR</sequence>
<dbReference type="InterPro" id="IPR003594">
    <property type="entry name" value="HATPase_dom"/>
</dbReference>
<organism evidence="12 13">
    <name type="scientific">Nonomuraea glycinis</name>
    <dbReference type="NCBI Taxonomy" id="2047744"/>
    <lineage>
        <taxon>Bacteria</taxon>
        <taxon>Bacillati</taxon>
        <taxon>Actinomycetota</taxon>
        <taxon>Actinomycetes</taxon>
        <taxon>Streptosporangiales</taxon>
        <taxon>Streptosporangiaceae</taxon>
        <taxon>Nonomuraea</taxon>
    </lineage>
</organism>
<evidence type="ECO:0000256" key="9">
    <source>
        <dbReference type="SAM" id="Phobius"/>
    </source>
</evidence>
<evidence type="ECO:0000256" key="8">
    <source>
        <dbReference type="ARBA" id="ARBA00023012"/>
    </source>
</evidence>
<evidence type="ECO:0000256" key="3">
    <source>
        <dbReference type="ARBA" id="ARBA00022553"/>
    </source>
</evidence>
<comment type="catalytic activity">
    <reaction evidence="1">
        <text>ATP + protein L-histidine = ADP + protein N-phospho-L-histidine.</text>
        <dbReference type="EC" id="2.7.13.3"/>
    </reaction>
</comment>
<accession>A0A918E8B9</accession>
<keyword evidence="5" id="KW-0547">Nucleotide-binding</keyword>
<evidence type="ECO:0000256" key="7">
    <source>
        <dbReference type="ARBA" id="ARBA00022840"/>
    </source>
</evidence>
<dbReference type="GO" id="GO:0016020">
    <property type="term" value="C:membrane"/>
    <property type="evidence" value="ECO:0007669"/>
    <property type="project" value="InterPro"/>
</dbReference>
<evidence type="ECO:0000256" key="6">
    <source>
        <dbReference type="ARBA" id="ARBA00022777"/>
    </source>
</evidence>
<evidence type="ECO:0000256" key="4">
    <source>
        <dbReference type="ARBA" id="ARBA00022679"/>
    </source>
</evidence>
<feature type="domain" description="Histidine kinase/HSP90-like ATPase" evidence="10">
    <location>
        <begin position="289"/>
        <end position="374"/>
    </location>
</feature>
<dbReference type="Pfam" id="PF07730">
    <property type="entry name" value="HisKA_3"/>
    <property type="match status" value="1"/>
</dbReference>
<feature type="transmembrane region" description="Helical" evidence="9">
    <location>
        <begin position="46"/>
        <end position="63"/>
    </location>
</feature>
<dbReference type="RefSeq" id="WP_189142113.1">
    <property type="nucleotide sequence ID" value="NZ_BMNK01000012.1"/>
</dbReference>
<dbReference type="Proteomes" id="UP000660745">
    <property type="component" value="Unassembled WGS sequence"/>
</dbReference>
<keyword evidence="3" id="KW-0597">Phosphoprotein</keyword>
<keyword evidence="4" id="KW-0808">Transferase</keyword>
<dbReference type="SUPFAM" id="SSF55874">
    <property type="entry name" value="ATPase domain of HSP90 chaperone/DNA topoisomerase II/histidine kinase"/>
    <property type="match status" value="1"/>
</dbReference>
<dbReference type="Pfam" id="PF02518">
    <property type="entry name" value="HATPase_c"/>
    <property type="match status" value="1"/>
</dbReference>
<keyword evidence="7" id="KW-0067">ATP-binding</keyword>
<dbReference type="GO" id="GO:0005524">
    <property type="term" value="F:ATP binding"/>
    <property type="evidence" value="ECO:0007669"/>
    <property type="project" value="UniProtKB-KW"/>
</dbReference>
<feature type="transmembrane region" description="Helical" evidence="9">
    <location>
        <begin position="70"/>
        <end position="88"/>
    </location>
</feature>
<evidence type="ECO:0000313" key="12">
    <source>
        <dbReference type="EMBL" id="GGP12426.1"/>
    </source>
</evidence>
<keyword evidence="9" id="KW-1133">Transmembrane helix</keyword>
<gene>
    <name evidence="12" type="ORF">GCM10012278_60170</name>
</gene>
<dbReference type="EMBL" id="BMNK01000012">
    <property type="protein sequence ID" value="GGP12426.1"/>
    <property type="molecule type" value="Genomic_DNA"/>
</dbReference>
<dbReference type="InterPro" id="IPR050482">
    <property type="entry name" value="Sensor_HK_TwoCompSys"/>
</dbReference>
<name>A0A918E8B9_9ACTN</name>
<reference evidence="12" key="2">
    <citation type="submission" date="2020-09" db="EMBL/GenBank/DDBJ databases">
        <authorList>
            <person name="Sun Q."/>
            <person name="Zhou Y."/>
        </authorList>
    </citation>
    <scope>NUCLEOTIDE SEQUENCE</scope>
    <source>
        <strain evidence="12">CGMCC 4.7430</strain>
    </source>
</reference>